<dbReference type="InterPro" id="IPR052104">
    <property type="entry name" value="Mito_Release_Factor_mL62"/>
</dbReference>
<comment type="caution">
    <text evidence="4">The sequence shown here is derived from an EMBL/GenBank/DDBJ whole genome shotgun (WGS) entry which is preliminary data.</text>
</comment>
<dbReference type="Gene3D" id="3.30.160.20">
    <property type="match status" value="1"/>
</dbReference>
<name>A0AAD5WQL8_9PEZI</name>
<evidence type="ECO:0000259" key="3">
    <source>
        <dbReference type="Pfam" id="PF00472"/>
    </source>
</evidence>
<evidence type="ECO:0000256" key="1">
    <source>
        <dbReference type="ARBA" id="ARBA00010835"/>
    </source>
</evidence>
<reference evidence="4" key="1">
    <citation type="submission" date="2022-07" db="EMBL/GenBank/DDBJ databases">
        <title>Draft genome sequence of Zalerion maritima ATCC 34329, a (micro)plastics degrading marine fungus.</title>
        <authorList>
            <person name="Paco A."/>
            <person name="Goncalves M.F.M."/>
            <person name="Rocha-Santos T.A.P."/>
            <person name="Alves A."/>
        </authorList>
    </citation>
    <scope>NUCLEOTIDE SEQUENCE</scope>
    <source>
        <strain evidence="4">ATCC 34329</strain>
    </source>
</reference>
<evidence type="ECO:0000313" key="5">
    <source>
        <dbReference type="Proteomes" id="UP001201980"/>
    </source>
</evidence>
<protein>
    <recommendedName>
        <fullName evidence="3">Prokaryotic-type class I peptide chain release factors domain-containing protein</fullName>
    </recommendedName>
</protein>
<dbReference type="PANTHER" id="PTHR11075">
    <property type="entry name" value="PEPTIDE CHAIN RELEASE FACTOR"/>
    <property type="match status" value="1"/>
</dbReference>
<dbReference type="InterPro" id="IPR000352">
    <property type="entry name" value="Pep_chain_release_fac_I"/>
</dbReference>
<keyword evidence="5" id="KW-1185">Reference proteome</keyword>
<dbReference type="InterPro" id="IPR045853">
    <property type="entry name" value="Pep_chain_release_fac_I_sf"/>
</dbReference>
<evidence type="ECO:0000256" key="2">
    <source>
        <dbReference type="SAM" id="MobiDB-lite"/>
    </source>
</evidence>
<sequence length="212" mass="23466">MAFSAACLARLPCRPPSQTISSLLPAQSASTGTWLSNTQMHAGQVRATRHRAPDAGFAASDLAQARKWMQNFSISQVPKGKTIFSRSSGPGGQHVNKTESKATTTWSIIQLEHLCPKLMHTGLRESKFFAQRSNSMIFHAEEHRSKTANQDENPRKLYEELQKIYKASVPGGQSAEKVAKYTNLAKKASEDRMKAKRFASAKKKSRKGEFAN</sequence>
<dbReference type="GO" id="GO:0070126">
    <property type="term" value="P:mitochondrial translational termination"/>
    <property type="evidence" value="ECO:0007669"/>
    <property type="project" value="TreeGrafter"/>
</dbReference>
<gene>
    <name evidence="4" type="ORF">MKZ38_005075</name>
</gene>
<feature type="region of interest" description="Disordered" evidence="2">
    <location>
        <begin position="192"/>
        <end position="212"/>
    </location>
</feature>
<feature type="compositionally biased region" description="Basic residues" evidence="2">
    <location>
        <begin position="194"/>
        <end position="206"/>
    </location>
</feature>
<dbReference type="GO" id="GO:0005762">
    <property type="term" value="C:mitochondrial large ribosomal subunit"/>
    <property type="evidence" value="ECO:0007669"/>
    <property type="project" value="TreeGrafter"/>
</dbReference>
<feature type="domain" description="Prokaryotic-type class I peptide chain release factors" evidence="3">
    <location>
        <begin position="83"/>
        <end position="202"/>
    </location>
</feature>
<dbReference type="GO" id="GO:0004045">
    <property type="term" value="F:peptidyl-tRNA hydrolase activity"/>
    <property type="evidence" value="ECO:0007669"/>
    <property type="project" value="TreeGrafter"/>
</dbReference>
<dbReference type="Proteomes" id="UP001201980">
    <property type="component" value="Unassembled WGS sequence"/>
</dbReference>
<organism evidence="4 5">
    <name type="scientific">Zalerion maritima</name>
    <dbReference type="NCBI Taxonomy" id="339359"/>
    <lineage>
        <taxon>Eukaryota</taxon>
        <taxon>Fungi</taxon>
        <taxon>Dikarya</taxon>
        <taxon>Ascomycota</taxon>
        <taxon>Pezizomycotina</taxon>
        <taxon>Sordariomycetes</taxon>
        <taxon>Lulworthiomycetidae</taxon>
        <taxon>Lulworthiales</taxon>
        <taxon>Lulworthiaceae</taxon>
        <taxon>Zalerion</taxon>
    </lineage>
</organism>
<dbReference type="PANTHER" id="PTHR11075:SF54">
    <property type="entry name" value="LARGE RIBOSOMAL SUBUNIT PROTEIN ML62"/>
    <property type="match status" value="1"/>
</dbReference>
<evidence type="ECO:0000313" key="4">
    <source>
        <dbReference type="EMBL" id="KAJ2896976.1"/>
    </source>
</evidence>
<dbReference type="SUPFAM" id="SSF75620">
    <property type="entry name" value="Release factor"/>
    <property type="match status" value="1"/>
</dbReference>
<dbReference type="AlphaFoldDB" id="A0AAD5WQL8"/>
<dbReference type="GO" id="GO:0016150">
    <property type="term" value="F:translation release factor activity, codon nonspecific"/>
    <property type="evidence" value="ECO:0007669"/>
    <property type="project" value="TreeGrafter"/>
</dbReference>
<proteinExistence type="inferred from homology"/>
<accession>A0AAD5WQL8</accession>
<dbReference type="EMBL" id="JAKWBI020000302">
    <property type="protein sequence ID" value="KAJ2896976.1"/>
    <property type="molecule type" value="Genomic_DNA"/>
</dbReference>
<dbReference type="Pfam" id="PF00472">
    <property type="entry name" value="RF-1"/>
    <property type="match status" value="1"/>
</dbReference>
<comment type="similarity">
    <text evidence="1">Belongs to the prokaryotic/mitochondrial release factor family.</text>
</comment>